<accession>A0ABR2GJ04</accession>
<comment type="caution">
    <text evidence="1">The sequence shown here is derived from an EMBL/GenBank/DDBJ whole genome shotgun (WGS) entry which is preliminary data.</text>
</comment>
<dbReference type="Pfam" id="PF08238">
    <property type="entry name" value="Sel1"/>
    <property type="match status" value="2"/>
</dbReference>
<dbReference type="EMBL" id="JAPFFF010000031">
    <property type="protein sequence ID" value="KAK8845173.1"/>
    <property type="molecule type" value="Genomic_DNA"/>
</dbReference>
<dbReference type="Gene3D" id="1.25.40.10">
    <property type="entry name" value="Tetratricopeptide repeat domain"/>
    <property type="match status" value="1"/>
</dbReference>
<dbReference type="SMART" id="SM00671">
    <property type="entry name" value="SEL1"/>
    <property type="match status" value="2"/>
</dbReference>
<proteinExistence type="predicted"/>
<evidence type="ECO:0000313" key="3">
    <source>
        <dbReference type="Proteomes" id="UP001470230"/>
    </source>
</evidence>
<name>A0ABR2GJ04_9EUKA</name>
<gene>
    <name evidence="2" type="ORF">M9Y10_021355</name>
    <name evidence="1" type="ORF">M9Y10_039980</name>
</gene>
<reference evidence="1 3" key="1">
    <citation type="submission" date="2024-04" db="EMBL/GenBank/DDBJ databases">
        <title>Tritrichomonas musculus Genome.</title>
        <authorList>
            <person name="Alves-Ferreira E."/>
            <person name="Grigg M."/>
            <person name="Lorenzi H."/>
            <person name="Galac M."/>
        </authorList>
    </citation>
    <scope>NUCLEOTIDE SEQUENCE [LARGE SCALE GENOMIC DNA]</scope>
    <source>
        <strain evidence="1 3">EAF2021</strain>
    </source>
</reference>
<evidence type="ECO:0000313" key="2">
    <source>
        <dbReference type="EMBL" id="KAK8845173.1"/>
    </source>
</evidence>
<protein>
    <submittedName>
        <fullName evidence="1">Uncharacterized protein</fullName>
    </submittedName>
</protein>
<dbReference type="EMBL" id="JAPFFF010000609">
    <property type="protein sequence ID" value="KAK8833893.1"/>
    <property type="molecule type" value="Genomic_DNA"/>
</dbReference>
<organism evidence="1 3">
    <name type="scientific">Tritrichomonas musculus</name>
    <dbReference type="NCBI Taxonomy" id="1915356"/>
    <lineage>
        <taxon>Eukaryota</taxon>
        <taxon>Metamonada</taxon>
        <taxon>Parabasalia</taxon>
        <taxon>Tritrichomonadida</taxon>
        <taxon>Tritrichomonadidae</taxon>
        <taxon>Tritrichomonas</taxon>
    </lineage>
</organism>
<keyword evidence="3" id="KW-1185">Reference proteome</keyword>
<dbReference type="InterPro" id="IPR006597">
    <property type="entry name" value="Sel1-like"/>
</dbReference>
<dbReference type="InterPro" id="IPR011990">
    <property type="entry name" value="TPR-like_helical_dom_sf"/>
</dbReference>
<sequence length="109" mass="12721">MFSYAEIFYYGKDGFQCDYKIAVSNYKKASDNGHEIAMYQYALMKENGFGTTESKIVAKHYYKKSYENGYNIAQARYLTLENEKPDLFPVIFSLILVYYAIRLICDCCC</sequence>
<evidence type="ECO:0000313" key="1">
    <source>
        <dbReference type="EMBL" id="KAK8833893.1"/>
    </source>
</evidence>
<dbReference type="SUPFAM" id="SSF81901">
    <property type="entry name" value="HCP-like"/>
    <property type="match status" value="1"/>
</dbReference>
<dbReference type="Proteomes" id="UP001470230">
    <property type="component" value="Unassembled WGS sequence"/>
</dbReference>